<name>A0A918PEH0_9SPHN</name>
<feature type="region of interest" description="Disordered" evidence="1">
    <location>
        <begin position="222"/>
        <end position="242"/>
    </location>
</feature>
<evidence type="ECO:0000313" key="4">
    <source>
        <dbReference type="EMBL" id="GGZ01952.1"/>
    </source>
</evidence>
<dbReference type="AlphaFoldDB" id="A0A918PEH0"/>
<feature type="region of interest" description="Disordered" evidence="1">
    <location>
        <begin position="275"/>
        <end position="295"/>
    </location>
</feature>
<keyword evidence="2" id="KW-0472">Membrane</keyword>
<dbReference type="InterPro" id="IPR036465">
    <property type="entry name" value="vWFA_dom_sf"/>
</dbReference>
<dbReference type="Proteomes" id="UP000648075">
    <property type="component" value="Unassembled WGS sequence"/>
</dbReference>
<dbReference type="SUPFAM" id="SSF53300">
    <property type="entry name" value="vWA-like"/>
    <property type="match status" value="1"/>
</dbReference>
<dbReference type="RefSeq" id="WP_229813900.1">
    <property type="nucleotide sequence ID" value="NZ_BMZA01000004.1"/>
</dbReference>
<dbReference type="InterPro" id="IPR002035">
    <property type="entry name" value="VWF_A"/>
</dbReference>
<gene>
    <name evidence="4" type="ORF">GCM10011614_16080</name>
</gene>
<feature type="compositionally biased region" description="Low complexity" evidence="1">
    <location>
        <begin position="229"/>
        <end position="242"/>
    </location>
</feature>
<comment type="caution">
    <text evidence="4">The sequence shown here is derived from an EMBL/GenBank/DDBJ whole genome shotgun (WGS) entry which is preliminary data.</text>
</comment>
<evidence type="ECO:0000313" key="5">
    <source>
        <dbReference type="Proteomes" id="UP000648075"/>
    </source>
</evidence>
<evidence type="ECO:0000259" key="3">
    <source>
        <dbReference type="PROSITE" id="PS50234"/>
    </source>
</evidence>
<keyword evidence="5" id="KW-1185">Reference proteome</keyword>
<accession>A0A918PEH0</accession>
<dbReference type="EMBL" id="BMZA01000004">
    <property type="protein sequence ID" value="GGZ01952.1"/>
    <property type="molecule type" value="Genomic_DNA"/>
</dbReference>
<proteinExistence type="predicted"/>
<dbReference type="Gene3D" id="3.40.50.410">
    <property type="entry name" value="von Willebrand factor, type A domain"/>
    <property type="match status" value="2"/>
</dbReference>
<feature type="domain" description="VWFA" evidence="3">
    <location>
        <begin position="140"/>
        <end position="207"/>
    </location>
</feature>
<keyword evidence="2" id="KW-1133">Transmembrane helix</keyword>
<protein>
    <recommendedName>
        <fullName evidence="3">VWFA domain-containing protein</fullName>
    </recommendedName>
</protein>
<evidence type="ECO:0000256" key="2">
    <source>
        <dbReference type="SAM" id="Phobius"/>
    </source>
</evidence>
<feature type="transmembrane region" description="Helical" evidence="2">
    <location>
        <begin position="12"/>
        <end position="32"/>
    </location>
</feature>
<reference evidence="4" key="1">
    <citation type="journal article" date="2014" name="Int. J. Syst. Evol. Microbiol.">
        <title>Complete genome sequence of Corynebacterium casei LMG S-19264T (=DSM 44701T), isolated from a smear-ripened cheese.</title>
        <authorList>
            <consortium name="US DOE Joint Genome Institute (JGI-PGF)"/>
            <person name="Walter F."/>
            <person name="Albersmeier A."/>
            <person name="Kalinowski J."/>
            <person name="Ruckert C."/>
        </authorList>
    </citation>
    <scope>NUCLEOTIDE SEQUENCE</scope>
    <source>
        <strain evidence="4">KCTC 32255</strain>
    </source>
</reference>
<organism evidence="4 5">
    <name type="scientific">Novosphingobium colocasiae</name>
    <dbReference type="NCBI Taxonomy" id="1256513"/>
    <lineage>
        <taxon>Bacteria</taxon>
        <taxon>Pseudomonadati</taxon>
        <taxon>Pseudomonadota</taxon>
        <taxon>Alphaproteobacteria</taxon>
        <taxon>Sphingomonadales</taxon>
        <taxon>Sphingomonadaceae</taxon>
        <taxon>Novosphingobium</taxon>
    </lineage>
</organism>
<sequence length="641" mass="68643">MFKAVLRDTGGNILPLAAVGMLIAALVIGSAIDFARSYRTQNQLQAACDAAVLAGRKSVTTAGLDSTAITAARNYFAANYDDLVQNTSNTVFTPSSDDNGNTVEGTATTSLNTDVMKVFGYRVINLTATCASSMGVGNSDVMMVLDNTGSMGSSLGNTTRIAALRTAMNNFYTTLSTSTAGSNARIRYGFVPFSTTVNVGRLLYNLNPAYLRDSTTYQSREPEYRTEYSYGNSPNSSSSNTVYVNGTATTGLYNSSRYSSSTACSNAASSTPAETTFSNSGSATVTSSTTTNGSNQQVTTTISVQTQIKATSYYCSSRYLYANYATRIATTTTTDTYNPIATQVFDHWDYKPVAFDTSTFKTFASTSVPNGSSGASRSYTWNGCIHERDTVNQSSFSYSTLTGYSPSTAYDINIDMAPTTNVATQWAPMWPGIMYNRYNVTTNRWGQTSYTETTNTISTTEDFDQPSSPCPAAAQGLQTMTASAFSTYANAMVATGNTYLDTGIIWGGRLLSPDGIFATTVNQAPTNGGEVARHLIFMTDGIMEPNYTVNQAWGLEWWDRKITTDGSSNDASRHTSRFLAACAAIKDKGIRVWVIAFTASLSTDLTTCASPNSSYTASDAAGLNTAFQTIAKEVGELRVVQ</sequence>
<dbReference type="InterPro" id="IPR028087">
    <property type="entry name" value="Tad_N"/>
</dbReference>
<evidence type="ECO:0000256" key="1">
    <source>
        <dbReference type="SAM" id="MobiDB-lite"/>
    </source>
</evidence>
<keyword evidence="2" id="KW-0812">Transmembrane</keyword>
<dbReference type="PROSITE" id="PS50234">
    <property type="entry name" value="VWFA"/>
    <property type="match status" value="1"/>
</dbReference>
<dbReference type="Pfam" id="PF13400">
    <property type="entry name" value="Tad"/>
    <property type="match status" value="1"/>
</dbReference>
<reference evidence="4" key="2">
    <citation type="submission" date="2020-09" db="EMBL/GenBank/DDBJ databases">
        <authorList>
            <person name="Sun Q."/>
            <person name="Kim S."/>
        </authorList>
    </citation>
    <scope>NUCLEOTIDE SEQUENCE</scope>
    <source>
        <strain evidence="4">KCTC 32255</strain>
    </source>
</reference>